<dbReference type="STRING" id="1127696.HMPREF9134_00624"/>
<dbReference type="Gene3D" id="3.10.310.50">
    <property type="match status" value="1"/>
</dbReference>
<dbReference type="RefSeq" id="WP_005468826.1">
    <property type="nucleotide sequence ID" value="NZ_KB291043.1"/>
</dbReference>
<accession>L1NG18</accession>
<dbReference type="EMBL" id="AMEQ01000018">
    <property type="protein sequence ID" value="EKY02235.1"/>
    <property type="molecule type" value="Genomic_DNA"/>
</dbReference>
<reference evidence="3 4" key="1">
    <citation type="submission" date="2012-05" db="EMBL/GenBank/DDBJ databases">
        <authorList>
            <person name="Weinstock G."/>
            <person name="Sodergren E."/>
            <person name="Lobos E.A."/>
            <person name="Fulton L."/>
            <person name="Fulton R."/>
            <person name="Courtney L."/>
            <person name="Fronick C."/>
            <person name="O'Laughlin M."/>
            <person name="Godfrey J."/>
            <person name="Wilson R.M."/>
            <person name="Miner T."/>
            <person name="Farmer C."/>
            <person name="Delehaunty K."/>
            <person name="Cordes M."/>
            <person name="Minx P."/>
            <person name="Tomlinson C."/>
            <person name="Chen J."/>
            <person name="Wollam A."/>
            <person name="Pepin K.H."/>
            <person name="Bhonagiri V."/>
            <person name="Zhang X."/>
            <person name="Suruliraj S."/>
            <person name="Warren W."/>
            <person name="Mitreva M."/>
            <person name="Mardis E.R."/>
            <person name="Wilson R.K."/>
        </authorList>
    </citation>
    <scope>NUCLEOTIDE SEQUENCE [LARGE SCALE GENOMIC DNA]</scope>
    <source>
        <strain evidence="3 4">F0037</strain>
    </source>
</reference>
<feature type="transmembrane region" description="Helical" evidence="1">
    <location>
        <begin position="191"/>
        <end position="213"/>
    </location>
</feature>
<feature type="transmembrane region" description="Helical" evidence="1">
    <location>
        <begin position="157"/>
        <end position="179"/>
    </location>
</feature>
<name>L1NG18_9PORP</name>
<dbReference type="InterPro" id="IPR007621">
    <property type="entry name" value="TPM_dom"/>
</dbReference>
<comment type="caution">
    <text evidence="3">The sequence shown here is derived from an EMBL/GenBank/DDBJ whole genome shotgun (WGS) entry which is preliminary data.</text>
</comment>
<dbReference type="eggNOG" id="COG1512">
    <property type="taxonomic scope" value="Bacteria"/>
</dbReference>
<dbReference type="PANTHER" id="PTHR30373">
    <property type="entry name" value="UPF0603 PROTEIN YGCG"/>
    <property type="match status" value="1"/>
</dbReference>
<evidence type="ECO:0000313" key="3">
    <source>
        <dbReference type="EMBL" id="EKY02235.1"/>
    </source>
</evidence>
<dbReference type="Proteomes" id="UP000010408">
    <property type="component" value="Unassembled WGS sequence"/>
</dbReference>
<evidence type="ECO:0000313" key="4">
    <source>
        <dbReference type="Proteomes" id="UP000010408"/>
    </source>
</evidence>
<dbReference type="Pfam" id="PF04536">
    <property type="entry name" value="TPM_phosphatase"/>
    <property type="match status" value="1"/>
</dbReference>
<evidence type="ECO:0000256" key="1">
    <source>
        <dbReference type="SAM" id="Phobius"/>
    </source>
</evidence>
<organism evidence="3 4">
    <name type="scientific">Porphyromonas catoniae F0037</name>
    <dbReference type="NCBI Taxonomy" id="1127696"/>
    <lineage>
        <taxon>Bacteria</taxon>
        <taxon>Pseudomonadati</taxon>
        <taxon>Bacteroidota</taxon>
        <taxon>Bacteroidia</taxon>
        <taxon>Bacteroidales</taxon>
        <taxon>Porphyromonadaceae</taxon>
        <taxon>Porphyromonas</taxon>
    </lineage>
</organism>
<dbReference type="PATRIC" id="fig|1127696.3.peg.553"/>
<keyword evidence="1" id="KW-0812">Transmembrane</keyword>
<feature type="domain" description="TPM" evidence="2">
    <location>
        <begin position="48"/>
        <end position="170"/>
    </location>
</feature>
<keyword evidence="1" id="KW-1133">Transmembrane helix</keyword>
<feature type="transmembrane region" description="Helical" evidence="1">
    <location>
        <begin position="243"/>
        <end position="264"/>
    </location>
</feature>
<dbReference type="PANTHER" id="PTHR30373:SF2">
    <property type="entry name" value="UPF0603 PROTEIN YGCG"/>
    <property type="match status" value="1"/>
</dbReference>
<keyword evidence="1" id="KW-0472">Membrane</keyword>
<sequence>MLKHSLKYLFIFITLALSSSTWLHGARQVYTPETVPNVFVEDSLQLLSDPDGFIDQQARRAINEELLRLRLSSGVEFPVVILETIGDRDIESFSTELFRLWGIGSKSTNDGLLLLIVIDQRKLRFEVGYGLEGMLPDALAAKIQRQQMIPLMRQGDYAGAILAGVQAVLQVISGEGYISDRKGEKSNLKDALPGSFGLCLYLILIGAATYSAVSSFQGKIKRLESDGCTMLMEQDEVKRSSSVYGFLLFVLCAPIGLLFLLYVYTRIRKLKNATGICPSCKQKALHLVSQSEVTAYLTPAQELEERLRSCHYQTCLCSHCGFHRTVGHTHPSSPYKECPNCGTHALEVVRREHIRGARGGRYIRTHTHCKYCNHDGYSDRRDPSDESAALGAMVLSGLMSGNRHRGGGSGWGGGGFSGGSFGGGSSGGGGATSGW</sequence>
<gene>
    <name evidence="3" type="ORF">HMPREF9134_00624</name>
</gene>
<dbReference type="HOGENOM" id="CLU_035211_4_0_10"/>
<dbReference type="AlphaFoldDB" id="L1NG18"/>
<evidence type="ECO:0000259" key="2">
    <source>
        <dbReference type="Pfam" id="PF04536"/>
    </source>
</evidence>
<protein>
    <recommendedName>
        <fullName evidence="2">TPM domain-containing protein</fullName>
    </recommendedName>
</protein>
<proteinExistence type="predicted"/>